<comment type="caution">
    <text evidence="8">The sequence shown here is derived from an EMBL/GenBank/DDBJ whole genome shotgun (WGS) entry which is preliminary data.</text>
</comment>
<dbReference type="GO" id="GO:0005524">
    <property type="term" value="F:ATP binding"/>
    <property type="evidence" value="ECO:0007669"/>
    <property type="project" value="UniProtKB-UniRule"/>
</dbReference>
<feature type="region of interest" description="Disordered" evidence="6">
    <location>
        <begin position="58"/>
        <end position="84"/>
    </location>
</feature>
<protein>
    <submittedName>
        <fullName evidence="8">Pkinase-domain-containing protein</fullName>
    </submittedName>
</protein>
<dbReference type="GO" id="GO:0030447">
    <property type="term" value="P:filamentous growth"/>
    <property type="evidence" value="ECO:0007669"/>
    <property type="project" value="UniProtKB-ARBA"/>
</dbReference>
<feature type="compositionally biased region" description="Polar residues" evidence="6">
    <location>
        <begin position="675"/>
        <end position="693"/>
    </location>
</feature>
<keyword evidence="1" id="KW-0808">Transferase</keyword>
<dbReference type="PANTHER" id="PTHR48016">
    <property type="entry name" value="MAP KINASE KINASE KINASE SSK2-RELATED-RELATED"/>
    <property type="match status" value="1"/>
</dbReference>
<dbReference type="Proteomes" id="UP000092555">
    <property type="component" value="Unassembled WGS sequence"/>
</dbReference>
<dbReference type="InterPro" id="IPR017441">
    <property type="entry name" value="Protein_kinase_ATP_BS"/>
</dbReference>
<dbReference type="GO" id="GO:0004672">
    <property type="term" value="F:protein kinase activity"/>
    <property type="evidence" value="ECO:0007669"/>
    <property type="project" value="InterPro"/>
</dbReference>
<evidence type="ECO:0000256" key="1">
    <source>
        <dbReference type="ARBA" id="ARBA00022679"/>
    </source>
</evidence>
<evidence type="ECO:0000256" key="6">
    <source>
        <dbReference type="SAM" id="MobiDB-lite"/>
    </source>
</evidence>
<evidence type="ECO:0000256" key="4">
    <source>
        <dbReference type="ARBA" id="ARBA00022840"/>
    </source>
</evidence>
<dbReference type="SUPFAM" id="SSF56112">
    <property type="entry name" value="Protein kinase-like (PK-like)"/>
    <property type="match status" value="1"/>
</dbReference>
<dbReference type="Pfam" id="PF00069">
    <property type="entry name" value="Pkinase"/>
    <property type="match status" value="1"/>
</dbReference>
<dbReference type="InterPro" id="IPR008271">
    <property type="entry name" value="Ser/Thr_kinase_AS"/>
</dbReference>
<name>A0A1A0HIA3_9ASCO</name>
<dbReference type="InterPro" id="IPR013761">
    <property type="entry name" value="SAM/pointed_sf"/>
</dbReference>
<evidence type="ECO:0000256" key="3">
    <source>
        <dbReference type="ARBA" id="ARBA00022777"/>
    </source>
</evidence>
<organism evidence="8 9">
    <name type="scientific">Metschnikowia bicuspidata var. bicuspidata NRRL YB-4993</name>
    <dbReference type="NCBI Taxonomy" id="869754"/>
    <lineage>
        <taxon>Eukaryota</taxon>
        <taxon>Fungi</taxon>
        <taxon>Dikarya</taxon>
        <taxon>Ascomycota</taxon>
        <taxon>Saccharomycotina</taxon>
        <taxon>Pichiomycetes</taxon>
        <taxon>Metschnikowiaceae</taxon>
        <taxon>Metschnikowia</taxon>
    </lineage>
</organism>
<dbReference type="PANTHER" id="PTHR48016:SF48">
    <property type="entry name" value="SERINE_THREONINE-PROTEIN KINASE BCK1_SLK1_SSP31"/>
    <property type="match status" value="1"/>
</dbReference>
<evidence type="ECO:0000313" key="9">
    <source>
        <dbReference type="Proteomes" id="UP000092555"/>
    </source>
</evidence>
<feature type="region of interest" description="Disordered" evidence="6">
    <location>
        <begin position="669"/>
        <end position="732"/>
    </location>
</feature>
<feature type="binding site" evidence="5">
    <location>
        <position position="1033"/>
    </location>
    <ligand>
        <name>ATP</name>
        <dbReference type="ChEBI" id="CHEBI:30616"/>
    </ligand>
</feature>
<feature type="region of interest" description="Disordered" evidence="6">
    <location>
        <begin position="770"/>
        <end position="826"/>
    </location>
</feature>
<sequence>MPPAAGSEALPLPLPPPLLASSTSHAATSLIIDSYTPGLGEPRAPEARTHPLTATAPFINVLEGGPGPGRQPSHDRHDSQSSAVSLASSSTLTSAYSHQQRFVRYVMSTHADAAGSLGRWSMDNVLAWLDGHGFSDSWKETFRRNEISGNRFLELGNYAAASAVWRQLSLPLGAHGDPATVDRFIGLLGAETHMLAAAPPPLAPSLLDIDLLAKLENRKSSSTLWAQGSPSVPTKQRPFSYVDPGNCKPAKEHTKFFRKHTRLLSNENALGAPAPLTGGKPASEASLGLSNLGFKKSGILSTLRKYGGEKAAGIVKQPDDQRLDSPGSLCTFRDNTAKSPSSVRSFNVPHFDESAGAPVSASSKSASRPLLEDVVSSEFLPQPNEHTDEIAFTLLLTRDNHSFVPFSVHTELLGDLATLKKSLILRLGMLDIGTVTFHLTDFDADCGAAMPDDVLLLALQHGLVSKLKLEQNFRSPDRIGTFSSTSSDSKSFDASGGKFYPATPQYLLQHSTDKAVDYMNFKDASKPRVSSKDYDLPSLPLVGSLERVPSGSFPINLSLPQLRRLQQNNAVNAKLNKRGLALNTLQPPISAGSAPEFDLLSTRDSLTESTPSSGSSFTIVRKKGREIDFDKRRLNSNESKAPRLIPNIYSSSVTDAAISPISASTIHALEDEKTSSSTGRLRSDTQASRNFSSGLELEKGASFVARRKAPPPPTASNSLKVKERRGTKSFSVLSGSSRSEYYHLSNESIDSFRSSHVGVSSLHGTTKQFDFSDAPSLDLPQHGGGFGDDSDDDDDNDVFFKPLKPKNPILTNENTNHKHLPPKLGSNDLVPDIDTIAMRPSVDEVYDNLEKYFPNTILDKPIIDAYPESPNIVSTDSAVMNLLPKNPPISRTFSNANISPVHPEKESDDQVFYGDGPLLRRRMKTIRVVAYEAHRKRLASQKAVKESVVTRPARKQHAPTGALTRTNTKLWGQKVVEVTSDNIEKGFVGRIRKVANRPYEEFAWVKGELIGRGSFGSVFLALNVTTGEMLAVKQVNVSDSTKSNSDGIDAFHKEVETMKDLDHLNIVQYLGFEQSKKTYSLFLEYVAGGSVSSCLKSYGKFDEPLVKFITRQVLEGLKYLHENGILHRDLKADNLLLEIDGVCKISDFGISKRSQDIYSNNAEMSMQGTVFWMAPEVIHSMVEEKKQGYSAKVDIWSLGCVMLEMFAGQRPWSNEAVVSAIYKLGKTKLAPPIPVDVSKEAKDFLNKCFTIDTEKRPTAAKLLNHEFMRPDSSFHFSQTRLSEIIKSNSTKNMIKRH</sequence>
<proteinExistence type="predicted"/>
<dbReference type="Gene3D" id="1.10.510.10">
    <property type="entry name" value="Transferase(Phosphotransferase) domain 1"/>
    <property type="match status" value="1"/>
</dbReference>
<keyword evidence="3 8" id="KW-0418">Kinase</keyword>
<keyword evidence="2 5" id="KW-0547">Nucleotide-binding</keyword>
<dbReference type="OrthoDB" id="266718at2759"/>
<evidence type="ECO:0000256" key="5">
    <source>
        <dbReference type="PROSITE-ProRule" id="PRU10141"/>
    </source>
</evidence>
<dbReference type="PROSITE" id="PS00108">
    <property type="entry name" value="PROTEIN_KINASE_ST"/>
    <property type="match status" value="1"/>
</dbReference>
<dbReference type="STRING" id="869754.A0A1A0HIA3"/>
<dbReference type="InterPro" id="IPR011009">
    <property type="entry name" value="Kinase-like_dom_sf"/>
</dbReference>
<reference evidence="8 9" key="1">
    <citation type="submission" date="2016-05" db="EMBL/GenBank/DDBJ databases">
        <title>Comparative genomics of biotechnologically important yeasts.</title>
        <authorList>
            <consortium name="DOE Joint Genome Institute"/>
            <person name="Riley R."/>
            <person name="Haridas S."/>
            <person name="Wolfe K.H."/>
            <person name="Lopes M.R."/>
            <person name="Hittinger C.T."/>
            <person name="Goker M."/>
            <person name="Salamov A."/>
            <person name="Wisecaver J."/>
            <person name="Long T.M."/>
            <person name="Aerts A.L."/>
            <person name="Barry K."/>
            <person name="Choi C."/>
            <person name="Clum A."/>
            <person name="Coughlan A.Y."/>
            <person name="Deshpande S."/>
            <person name="Douglass A.P."/>
            <person name="Hanson S.J."/>
            <person name="Klenk H.-P."/>
            <person name="LaButti K."/>
            <person name="Lapidus A."/>
            <person name="Lindquist E."/>
            <person name="Lipzen A."/>
            <person name="Meier-kolthoff J.P."/>
            <person name="Ohm R.A."/>
            <person name="Otillar R.P."/>
            <person name="Pangilinan J."/>
            <person name="Peng Y."/>
            <person name="Rokas A."/>
            <person name="Rosa C.A."/>
            <person name="Scheuner C."/>
            <person name="Sibirny A.A."/>
            <person name="Slot J.C."/>
            <person name="Stielow J.B."/>
            <person name="Sun H."/>
            <person name="Kurtzman C.P."/>
            <person name="Blackwell M."/>
            <person name="Grigoriev I.V."/>
            <person name="Jeffries T.W."/>
        </authorList>
    </citation>
    <scope>NUCLEOTIDE SEQUENCE [LARGE SCALE GENOMIC DNA]</scope>
    <source>
        <strain evidence="8 9">NRRL YB-4993</strain>
    </source>
</reference>
<dbReference type="SMART" id="SM00220">
    <property type="entry name" value="S_TKc"/>
    <property type="match status" value="1"/>
</dbReference>
<dbReference type="SUPFAM" id="SSF47769">
    <property type="entry name" value="SAM/Pointed domain"/>
    <property type="match status" value="1"/>
</dbReference>
<evidence type="ECO:0000313" key="8">
    <source>
        <dbReference type="EMBL" id="OBA23735.1"/>
    </source>
</evidence>
<dbReference type="RefSeq" id="XP_018714216.1">
    <property type="nucleotide sequence ID" value="XM_018856786.1"/>
</dbReference>
<keyword evidence="9" id="KW-1185">Reference proteome</keyword>
<dbReference type="InterPro" id="IPR050538">
    <property type="entry name" value="MAP_kinase_kinase_kinase"/>
</dbReference>
<dbReference type="GO" id="GO:0000165">
    <property type="term" value="P:MAPK cascade"/>
    <property type="evidence" value="ECO:0007669"/>
    <property type="project" value="UniProtKB-ARBA"/>
</dbReference>
<dbReference type="EMBL" id="LXTC01000001">
    <property type="protein sequence ID" value="OBA23735.1"/>
    <property type="molecule type" value="Genomic_DNA"/>
</dbReference>
<keyword evidence="4 5" id="KW-0067">ATP-binding</keyword>
<dbReference type="GeneID" id="30029762"/>
<gene>
    <name evidence="8" type="ORF">METBIDRAFT_36841</name>
</gene>
<feature type="domain" description="Protein kinase" evidence="7">
    <location>
        <begin position="1004"/>
        <end position="1268"/>
    </location>
</feature>
<evidence type="ECO:0000259" key="7">
    <source>
        <dbReference type="PROSITE" id="PS50011"/>
    </source>
</evidence>
<dbReference type="FunFam" id="1.10.510.10:FF:000182">
    <property type="entry name" value="MAP kinase kinase kinase mkh1"/>
    <property type="match status" value="1"/>
</dbReference>
<evidence type="ECO:0000256" key="2">
    <source>
        <dbReference type="ARBA" id="ARBA00022741"/>
    </source>
</evidence>
<feature type="compositionally biased region" description="Acidic residues" evidence="6">
    <location>
        <begin position="788"/>
        <end position="797"/>
    </location>
</feature>
<dbReference type="PROSITE" id="PS00107">
    <property type="entry name" value="PROTEIN_KINASE_ATP"/>
    <property type="match status" value="1"/>
</dbReference>
<accession>A0A1A0HIA3</accession>
<dbReference type="PROSITE" id="PS50011">
    <property type="entry name" value="PROTEIN_KINASE_DOM"/>
    <property type="match status" value="1"/>
</dbReference>
<dbReference type="InterPro" id="IPR000719">
    <property type="entry name" value="Prot_kinase_dom"/>
</dbReference>